<reference evidence="14" key="1">
    <citation type="journal article" date="2019" name="Int. J. Syst. Evol. Microbiol.">
        <title>The Global Catalogue of Microorganisms (GCM) 10K type strain sequencing project: providing services to taxonomists for standard genome sequencing and annotation.</title>
        <authorList>
            <consortium name="The Broad Institute Genomics Platform"/>
            <consortium name="The Broad Institute Genome Sequencing Center for Infectious Disease"/>
            <person name="Wu L."/>
            <person name="Ma J."/>
        </authorList>
    </citation>
    <scope>NUCLEOTIDE SEQUENCE [LARGE SCALE GENOMIC DNA]</scope>
    <source>
        <strain evidence="14">CCUG 55074</strain>
    </source>
</reference>
<dbReference type="SUPFAM" id="SSF53756">
    <property type="entry name" value="UDP-Glycosyltransferase/glycogen phosphorylase"/>
    <property type="match status" value="1"/>
</dbReference>
<evidence type="ECO:0000256" key="2">
    <source>
        <dbReference type="ARBA" id="ARBA00022618"/>
    </source>
</evidence>
<dbReference type="Pfam" id="PF03033">
    <property type="entry name" value="Glyco_transf_28"/>
    <property type="match status" value="1"/>
</dbReference>
<feature type="binding site" evidence="10">
    <location>
        <position position="295"/>
    </location>
    <ligand>
        <name>UDP-N-acetyl-alpha-D-glucosamine</name>
        <dbReference type="ChEBI" id="CHEBI:57705"/>
    </ligand>
</feature>
<evidence type="ECO:0000313" key="13">
    <source>
        <dbReference type="EMBL" id="MFD1192733.1"/>
    </source>
</evidence>
<evidence type="ECO:0000256" key="4">
    <source>
        <dbReference type="ARBA" id="ARBA00022679"/>
    </source>
</evidence>
<dbReference type="Pfam" id="PF04101">
    <property type="entry name" value="Glyco_tran_28_C"/>
    <property type="match status" value="1"/>
</dbReference>
<dbReference type="PANTHER" id="PTHR21015:SF22">
    <property type="entry name" value="GLYCOSYLTRANSFERASE"/>
    <property type="match status" value="1"/>
</dbReference>
<comment type="function">
    <text evidence="10">Cell wall formation. Catalyzes the transfer of a GlcNAc subunit on undecaprenyl-pyrophosphoryl-MurNAc-pentapeptide (lipid intermediate I) to form undecaprenyl-pyrophosphoryl-MurNAc-(pentapeptide)GlcNAc (lipid intermediate II).</text>
</comment>
<dbReference type="RefSeq" id="WP_374344878.1">
    <property type="nucleotide sequence ID" value="NZ_JBHTLQ010000075.1"/>
</dbReference>
<feature type="domain" description="Glycosyl transferase family 28 C-terminal" evidence="12">
    <location>
        <begin position="188"/>
        <end position="354"/>
    </location>
</feature>
<evidence type="ECO:0000259" key="11">
    <source>
        <dbReference type="Pfam" id="PF03033"/>
    </source>
</evidence>
<evidence type="ECO:0000256" key="9">
    <source>
        <dbReference type="ARBA" id="ARBA00023316"/>
    </source>
</evidence>
<dbReference type="CDD" id="cd03785">
    <property type="entry name" value="GT28_MurG"/>
    <property type="match status" value="1"/>
</dbReference>
<protein>
    <recommendedName>
        <fullName evidence="10">UDP-N-acetylglucosamine--N-acetylmuramyl-(pentapeptide) pyrophosphoryl-undecaprenol N-acetylglucosamine transferase</fullName>
        <ecNumber evidence="10">2.4.1.227</ecNumber>
    </recommendedName>
    <alternativeName>
        <fullName evidence="10">Undecaprenyl-PP-MurNAc-pentapeptide-UDPGlcNAc GlcNAc transferase</fullName>
    </alternativeName>
</protein>
<dbReference type="PANTHER" id="PTHR21015">
    <property type="entry name" value="UDP-N-ACETYLGLUCOSAMINE--N-ACETYLMURAMYL-(PENTAPEPTIDE) PYROPHOSPHORYL-UNDECAPRENOL N-ACETYLGLUCOSAMINE TRANSFERASE 1"/>
    <property type="match status" value="1"/>
</dbReference>
<organism evidence="13 14">
    <name type="scientific">Phenylobacterium conjunctum</name>
    <dbReference type="NCBI Taxonomy" id="1298959"/>
    <lineage>
        <taxon>Bacteria</taxon>
        <taxon>Pseudomonadati</taxon>
        <taxon>Pseudomonadota</taxon>
        <taxon>Alphaproteobacteria</taxon>
        <taxon>Caulobacterales</taxon>
        <taxon>Caulobacteraceae</taxon>
        <taxon>Phenylobacterium</taxon>
    </lineage>
</organism>
<feature type="binding site" evidence="10">
    <location>
        <begin position="12"/>
        <end position="14"/>
    </location>
    <ligand>
        <name>UDP-N-acetyl-alpha-D-glucosamine</name>
        <dbReference type="ChEBI" id="CHEBI:57705"/>
    </ligand>
</feature>
<feature type="binding site" evidence="10">
    <location>
        <position position="123"/>
    </location>
    <ligand>
        <name>UDP-N-acetyl-alpha-D-glucosamine</name>
        <dbReference type="ChEBI" id="CHEBI:57705"/>
    </ligand>
</feature>
<name>A0ABW3T733_9CAUL</name>
<evidence type="ECO:0000256" key="3">
    <source>
        <dbReference type="ARBA" id="ARBA00022676"/>
    </source>
</evidence>
<evidence type="ECO:0000313" key="14">
    <source>
        <dbReference type="Proteomes" id="UP001597216"/>
    </source>
</evidence>
<keyword evidence="5 10" id="KW-0133">Cell shape</keyword>
<feature type="domain" description="Glycosyltransferase family 28 N-terminal" evidence="11">
    <location>
        <begin position="6"/>
        <end position="140"/>
    </location>
</feature>
<proteinExistence type="inferred from homology"/>
<evidence type="ECO:0000256" key="5">
    <source>
        <dbReference type="ARBA" id="ARBA00022960"/>
    </source>
</evidence>
<gene>
    <name evidence="10 13" type="primary">murG</name>
    <name evidence="13" type="ORF">ACFQ27_19250</name>
</gene>
<dbReference type="InterPro" id="IPR007235">
    <property type="entry name" value="Glyco_trans_28_C"/>
</dbReference>
<dbReference type="Proteomes" id="UP001597216">
    <property type="component" value="Unassembled WGS sequence"/>
</dbReference>
<keyword evidence="1 10" id="KW-1003">Cell membrane</keyword>
<keyword evidence="7 10" id="KW-0472">Membrane</keyword>
<comment type="subcellular location">
    <subcellularLocation>
        <location evidence="10">Cell membrane</location>
        <topology evidence="10">Peripheral membrane protein</topology>
        <orientation evidence="10">Cytoplasmic side</orientation>
    </subcellularLocation>
</comment>
<dbReference type="Gene3D" id="3.40.50.2000">
    <property type="entry name" value="Glycogen Phosphorylase B"/>
    <property type="match status" value="2"/>
</dbReference>
<accession>A0ABW3T733</accession>
<evidence type="ECO:0000256" key="8">
    <source>
        <dbReference type="ARBA" id="ARBA00023306"/>
    </source>
</evidence>
<comment type="pathway">
    <text evidence="10">Cell wall biogenesis; peptidoglycan biosynthesis.</text>
</comment>
<evidence type="ECO:0000256" key="10">
    <source>
        <dbReference type="HAMAP-Rule" id="MF_00033"/>
    </source>
</evidence>
<keyword evidence="2 10" id="KW-0132">Cell division</keyword>
<keyword evidence="8 10" id="KW-0131">Cell cycle</keyword>
<comment type="caution">
    <text evidence="10">Lacks conserved residue(s) required for the propagation of feature annotation.</text>
</comment>
<keyword evidence="6 10" id="KW-0573">Peptidoglycan synthesis</keyword>
<evidence type="ECO:0000256" key="7">
    <source>
        <dbReference type="ARBA" id="ARBA00023136"/>
    </source>
</evidence>
<dbReference type="EC" id="2.4.1.227" evidence="10"/>
<keyword evidence="9 10" id="KW-0961">Cell wall biogenesis/degradation</keyword>
<evidence type="ECO:0000256" key="1">
    <source>
        <dbReference type="ARBA" id="ARBA00022475"/>
    </source>
</evidence>
<dbReference type="NCBIfam" id="TIGR01133">
    <property type="entry name" value="murG"/>
    <property type="match status" value="1"/>
</dbReference>
<sequence>MRKIAVVAAGGTGGHLFPAQALSEALIARGWRIVLASDERVAAFAESFPAEERIGLSARTYKPGDPVGMALAGLTIFRGVLQARAAFKRIDPSVVVGFGGYPSVPGLLAGITQGRPTVLHEQNAVMGRANRKLAGHVRAVACAFPILQKAPPRVARDAVVVGNPVRPEIADLFDKPYLAPEPDGTLRLLVTGGSQGARLLSELVPEAIAKLPEDMRNRLRIQQQTRAESMDNARKIYANANVQAEIAPFFRDMATRLRQAHLVIGRSGAGSVCEFAIAGKPAILVPLAIALDDDQGQNAKVMADAGGAEVARENQLSVDTLAKALMKLLSNPERLARMAAGARSIAKPDAAERLADLVEKTAAQGR</sequence>
<dbReference type="EMBL" id="JBHTLQ010000075">
    <property type="protein sequence ID" value="MFD1192733.1"/>
    <property type="molecule type" value="Genomic_DNA"/>
</dbReference>
<dbReference type="HAMAP" id="MF_00033">
    <property type="entry name" value="MurG"/>
    <property type="match status" value="1"/>
</dbReference>
<dbReference type="InterPro" id="IPR004276">
    <property type="entry name" value="GlycoTrans_28_N"/>
</dbReference>
<keyword evidence="3 10" id="KW-0328">Glycosyltransferase</keyword>
<dbReference type="InterPro" id="IPR006009">
    <property type="entry name" value="GlcNAc_MurG"/>
</dbReference>
<evidence type="ECO:0000259" key="12">
    <source>
        <dbReference type="Pfam" id="PF04101"/>
    </source>
</evidence>
<feature type="binding site" evidence="10">
    <location>
        <position position="194"/>
    </location>
    <ligand>
        <name>UDP-N-acetyl-alpha-D-glucosamine</name>
        <dbReference type="ChEBI" id="CHEBI:57705"/>
    </ligand>
</feature>
<comment type="similarity">
    <text evidence="10">Belongs to the glycosyltransferase 28 family. MurG subfamily.</text>
</comment>
<keyword evidence="14" id="KW-1185">Reference proteome</keyword>
<keyword evidence="4 10" id="KW-0808">Transferase</keyword>
<comment type="caution">
    <text evidence="13">The sequence shown here is derived from an EMBL/GenBank/DDBJ whole genome shotgun (WGS) entry which is preliminary data.</text>
</comment>
<dbReference type="GO" id="GO:0016757">
    <property type="term" value="F:glycosyltransferase activity"/>
    <property type="evidence" value="ECO:0007669"/>
    <property type="project" value="UniProtKB-KW"/>
</dbReference>
<evidence type="ECO:0000256" key="6">
    <source>
        <dbReference type="ARBA" id="ARBA00022984"/>
    </source>
</evidence>
<comment type="catalytic activity">
    <reaction evidence="10">
        <text>di-trans,octa-cis-undecaprenyl diphospho-N-acetyl-alpha-D-muramoyl-L-alanyl-D-glutamyl-meso-2,6-diaminopimeloyl-D-alanyl-D-alanine + UDP-N-acetyl-alpha-D-glucosamine = di-trans,octa-cis-undecaprenyl diphospho-[N-acetyl-alpha-D-glucosaminyl-(1-&gt;4)]-N-acetyl-alpha-D-muramoyl-L-alanyl-D-glutamyl-meso-2,6-diaminopimeloyl-D-alanyl-D-alanine + UDP + H(+)</text>
        <dbReference type="Rhea" id="RHEA:31227"/>
        <dbReference type="ChEBI" id="CHEBI:15378"/>
        <dbReference type="ChEBI" id="CHEBI:57705"/>
        <dbReference type="ChEBI" id="CHEBI:58223"/>
        <dbReference type="ChEBI" id="CHEBI:61387"/>
        <dbReference type="ChEBI" id="CHEBI:61388"/>
        <dbReference type="EC" id="2.4.1.227"/>
    </reaction>
</comment>
<feature type="binding site" evidence="10">
    <location>
        <position position="166"/>
    </location>
    <ligand>
        <name>UDP-N-acetyl-alpha-D-glucosamine</name>
        <dbReference type="ChEBI" id="CHEBI:57705"/>
    </ligand>
</feature>